<evidence type="ECO:0000256" key="7">
    <source>
        <dbReference type="ARBA" id="ARBA00023004"/>
    </source>
</evidence>
<dbReference type="InterPro" id="IPR001938">
    <property type="entry name" value="Thaumatin"/>
</dbReference>
<dbReference type="PRINTS" id="PR00347">
    <property type="entry name" value="THAUMATIN"/>
</dbReference>
<dbReference type="Pfam" id="PF00314">
    <property type="entry name" value="Thaumatin"/>
    <property type="match status" value="1"/>
</dbReference>
<protein>
    <submittedName>
        <fullName evidence="11">Isopenicillin N synthase-like</fullName>
    </submittedName>
</protein>
<dbReference type="PROSITE" id="PS51471">
    <property type="entry name" value="FE2OG_OXY"/>
    <property type="match status" value="1"/>
</dbReference>
<dbReference type="Gene3D" id="2.60.110.10">
    <property type="entry name" value="Thaumatin"/>
    <property type="match status" value="1"/>
</dbReference>
<dbReference type="InterPro" id="IPR037176">
    <property type="entry name" value="Osmotin/thaumatin-like_sf"/>
</dbReference>
<dbReference type="InterPro" id="IPR050295">
    <property type="entry name" value="Plant_2OG-oxidoreductases"/>
</dbReference>
<gene>
    <name evidence="11" type="ORF">DEO72_LG10g2997</name>
</gene>
<feature type="domain" description="Fe2OG dioxygenase" evidence="10">
    <location>
        <begin position="469"/>
        <end position="569"/>
    </location>
</feature>
<evidence type="ECO:0000256" key="9">
    <source>
        <dbReference type="SAM" id="SignalP"/>
    </source>
</evidence>
<comment type="similarity">
    <text evidence="3">Belongs to the thaumatin family.</text>
</comment>
<keyword evidence="7" id="KW-0408">Iron</keyword>
<dbReference type="InterPro" id="IPR044861">
    <property type="entry name" value="IPNS-like_FE2OG_OXY"/>
</dbReference>
<feature type="signal peptide" evidence="9">
    <location>
        <begin position="1"/>
        <end position="22"/>
    </location>
</feature>
<dbReference type="PROSITE" id="PS51367">
    <property type="entry name" value="THAUMATIN_2"/>
    <property type="match status" value="1"/>
</dbReference>
<feature type="chain" id="PRO_5020039601" evidence="9">
    <location>
        <begin position="23"/>
        <end position="627"/>
    </location>
</feature>
<evidence type="ECO:0000313" key="12">
    <source>
        <dbReference type="Proteomes" id="UP000501690"/>
    </source>
</evidence>
<comment type="similarity">
    <text evidence="2">Belongs to the iron/ascorbate-dependent oxidoreductase family.</text>
</comment>
<keyword evidence="9" id="KW-0732">Signal</keyword>
<comment type="subcellular location">
    <subcellularLocation>
        <location evidence="1">Secreted</location>
    </subcellularLocation>
</comment>
<accession>A0A4D6ND07</accession>
<evidence type="ECO:0000313" key="11">
    <source>
        <dbReference type="EMBL" id="QCE11760.1"/>
    </source>
</evidence>
<dbReference type="SUPFAM" id="SSF49870">
    <property type="entry name" value="Osmotin, thaumatin-like protein"/>
    <property type="match status" value="1"/>
</dbReference>
<evidence type="ECO:0000256" key="5">
    <source>
        <dbReference type="ARBA" id="ARBA00022723"/>
    </source>
</evidence>
<name>A0A4D6ND07_VIGUN</name>
<evidence type="ECO:0000256" key="4">
    <source>
        <dbReference type="ARBA" id="ARBA00022525"/>
    </source>
</evidence>
<dbReference type="InterPro" id="IPR017949">
    <property type="entry name" value="Thaumatin_CS"/>
</dbReference>
<dbReference type="Gene3D" id="2.60.120.330">
    <property type="entry name" value="B-lactam Antibiotic, Isopenicillin N Synthase, Chain"/>
    <property type="match status" value="1"/>
</dbReference>
<organism evidence="11 12">
    <name type="scientific">Vigna unguiculata</name>
    <name type="common">Cowpea</name>
    <dbReference type="NCBI Taxonomy" id="3917"/>
    <lineage>
        <taxon>Eukaryota</taxon>
        <taxon>Viridiplantae</taxon>
        <taxon>Streptophyta</taxon>
        <taxon>Embryophyta</taxon>
        <taxon>Tracheophyta</taxon>
        <taxon>Spermatophyta</taxon>
        <taxon>Magnoliopsida</taxon>
        <taxon>eudicotyledons</taxon>
        <taxon>Gunneridae</taxon>
        <taxon>Pentapetalae</taxon>
        <taxon>rosids</taxon>
        <taxon>fabids</taxon>
        <taxon>Fabales</taxon>
        <taxon>Fabaceae</taxon>
        <taxon>Papilionoideae</taxon>
        <taxon>50 kb inversion clade</taxon>
        <taxon>NPAAA clade</taxon>
        <taxon>indigoferoid/millettioid clade</taxon>
        <taxon>Phaseoleae</taxon>
        <taxon>Vigna</taxon>
    </lineage>
</organism>
<dbReference type="PROSITE" id="PS00316">
    <property type="entry name" value="THAUMATIN_1"/>
    <property type="match status" value="1"/>
</dbReference>
<keyword evidence="8" id="KW-1015">Disulfide bond</keyword>
<dbReference type="InterPro" id="IPR026992">
    <property type="entry name" value="DIOX_N"/>
</dbReference>
<dbReference type="PANTHER" id="PTHR47991">
    <property type="entry name" value="OXOGLUTARATE/IRON-DEPENDENT DIOXYGENASE"/>
    <property type="match status" value="1"/>
</dbReference>
<evidence type="ECO:0000259" key="10">
    <source>
        <dbReference type="PROSITE" id="PS51471"/>
    </source>
</evidence>
<evidence type="ECO:0000256" key="3">
    <source>
        <dbReference type="ARBA" id="ARBA00010607"/>
    </source>
</evidence>
<dbReference type="AlphaFoldDB" id="A0A4D6ND07"/>
<dbReference type="EMBL" id="CP039354">
    <property type="protein sequence ID" value="QCE11760.1"/>
    <property type="molecule type" value="Genomic_DNA"/>
</dbReference>
<evidence type="ECO:0000256" key="1">
    <source>
        <dbReference type="ARBA" id="ARBA00004613"/>
    </source>
</evidence>
<dbReference type="Pfam" id="PF03171">
    <property type="entry name" value="2OG-FeII_Oxy"/>
    <property type="match status" value="1"/>
</dbReference>
<evidence type="ECO:0000256" key="8">
    <source>
        <dbReference type="ARBA" id="ARBA00023157"/>
    </source>
</evidence>
<keyword evidence="5" id="KW-0479">Metal-binding</keyword>
<reference evidence="11 12" key="1">
    <citation type="submission" date="2019-04" db="EMBL/GenBank/DDBJ databases">
        <title>An improved genome assembly and genetic linkage map for asparagus bean, Vigna unguiculata ssp. sesquipedialis.</title>
        <authorList>
            <person name="Xia Q."/>
            <person name="Zhang R."/>
            <person name="Dong Y."/>
        </authorList>
    </citation>
    <scope>NUCLEOTIDE SEQUENCE [LARGE SCALE GENOMIC DNA]</scope>
    <source>
        <tissue evidence="11">Leaf</tissue>
    </source>
</reference>
<dbReference type="InterPro" id="IPR027443">
    <property type="entry name" value="IPNS-like_sf"/>
</dbReference>
<dbReference type="Pfam" id="PF14226">
    <property type="entry name" value="DIOX_N"/>
    <property type="match status" value="1"/>
</dbReference>
<dbReference type="InterPro" id="IPR005123">
    <property type="entry name" value="Oxoglu/Fe-dep_dioxygenase_dom"/>
</dbReference>
<dbReference type="FunFam" id="2.60.110.10:FF:000002">
    <property type="entry name" value="Thaumatin-like protein 1a"/>
    <property type="match status" value="1"/>
</dbReference>
<dbReference type="GO" id="GO:0046872">
    <property type="term" value="F:metal ion binding"/>
    <property type="evidence" value="ECO:0007669"/>
    <property type="project" value="UniProtKB-KW"/>
</dbReference>
<sequence>MAKISFFLFSLAAFCYIILTDGAQLIVVNNCGESVWPGILGGAGQQSPKDGGMHLGSGEEIVLEVPEKWSGRIWGRQGCSFDSDGNGHCVTGDCNGKLHCRGQGGVPPATVVEMTLGSSSSPLHFYDVSLVDGFNLPVSMKPIGGGVGCGVASCEVDLNICCPSALEVKRNGRVVGCKSACLAMQSAKYCCTGNYSDPKTCKPTLFAHLFKAICPKAYSYAYDDSSSLNRCRAPRYVITFCPPPLGNNLSRTKMSLNVDVEELVTEMEEVPTFAPSIPVPNVQEMVRNNPLQVPERYVRSNEELQKVNHMPHLSSEVPVIDLSLLSYGNKDELLKLDVACKEWGFFQIVNHGVKKEVVQKMKDAATEFFELPIEEKKKYAMESNDVQGYGQAYVVSEEQILDWSDALVLITCPTRYRKLHLWPKTPEGFKEVVEAYTSEVRGVSKKILSSLSEIMGTQKHVFLGLHKDSLEGIRVNYYPPCNTPEQVLGLSPHSDTSTITLLMQDDDVTGLEIRHGGGWVPVAPISDALVVNVGDVIEILTNGKYKSVEHRAVTNKNKKRISYALFVSPEDDAEVEPLDHMIDAENPKLYQKVRYGDYLRQSLNRKMEGKAHIDVAMLEHSDTRNED</sequence>
<dbReference type="SUPFAM" id="SSF51197">
    <property type="entry name" value="Clavaminate synthase-like"/>
    <property type="match status" value="1"/>
</dbReference>
<keyword evidence="6" id="KW-0847">Vitamin C</keyword>
<keyword evidence="4" id="KW-0964">Secreted</keyword>
<evidence type="ECO:0000256" key="2">
    <source>
        <dbReference type="ARBA" id="ARBA00008056"/>
    </source>
</evidence>
<dbReference type="SMART" id="SM00205">
    <property type="entry name" value="THN"/>
    <property type="match status" value="1"/>
</dbReference>
<dbReference type="GO" id="GO:0005576">
    <property type="term" value="C:extracellular region"/>
    <property type="evidence" value="ECO:0007669"/>
    <property type="project" value="UniProtKB-SubCell"/>
</dbReference>
<evidence type="ECO:0000256" key="6">
    <source>
        <dbReference type="ARBA" id="ARBA00022896"/>
    </source>
</evidence>
<dbReference type="GO" id="GO:0031418">
    <property type="term" value="F:L-ascorbic acid binding"/>
    <property type="evidence" value="ECO:0007669"/>
    <property type="project" value="UniProtKB-KW"/>
</dbReference>
<keyword evidence="12" id="KW-1185">Reference proteome</keyword>
<dbReference type="CDD" id="cd09218">
    <property type="entry name" value="TLP-PA"/>
    <property type="match status" value="1"/>
</dbReference>
<dbReference type="FunFam" id="2.60.120.330:FF:000079">
    <property type="entry name" value="Protein SRG1"/>
    <property type="match status" value="1"/>
</dbReference>
<dbReference type="Proteomes" id="UP000501690">
    <property type="component" value="Linkage Group LG10"/>
</dbReference>
<proteinExistence type="inferred from homology"/>